<evidence type="ECO:0000256" key="3">
    <source>
        <dbReference type="ARBA" id="ARBA00022989"/>
    </source>
</evidence>
<reference evidence="8 9" key="1">
    <citation type="submission" date="2019-08" db="EMBL/GenBank/DDBJ databases">
        <title>In-depth cultivation of the pig gut microbiome towards novel bacterial diversity and tailored functional studies.</title>
        <authorList>
            <person name="Wylensek D."/>
            <person name="Hitch T.C.A."/>
            <person name="Clavel T."/>
        </authorList>
    </citation>
    <scope>NUCLEOTIDE SEQUENCE [LARGE SCALE GENOMIC DNA]</scope>
    <source>
        <strain evidence="8 9">CA-Schmier-601-WT-1</strain>
    </source>
</reference>
<dbReference type="InterPro" id="IPR017500">
    <property type="entry name" value="Phage_infect_YhgE_N"/>
</dbReference>
<sequence>MRKVFSIFKRDLKRLLRNPVAIIVTLGVCIIPSLYAWFNIEANWDPYKNTSGMAVAVVNEDRGAQVEGMGTVNAGDMIVAELKKNTQLDWTFVDKSEGMEGVREGKYYATFVIPSDFTSSLSDVLQGNVDKGHIAYYVNEKVNAVSPKVTDTGASTLESQINSTFLKTVANVVTDKLKVTASGVLQDGSDASASALSDIQGAQEFLAQLSQEISDASGSVSDARGIVGTTRTTLSDLSTKSASAGQGLSDSLDSLSGVRKKASDLYSQLSSGLTSGTSTLGSLSSQASSDLGTFSGRVSGASGTLDGDIASLKSYLAQTRGYSATLTHVRDSLLTLQLTDAESIQLRDQATSSIGTQITVLGGISQDLEQRLDQLQAMSDAAANDAQDVASLAQGLNGSVSTSIQSLNDVGSELSGSTMPKLSSALDSFSQVGYSLAGTTAGLSPLISQADGTLAQLDAALDKADGALAQTKSVVDQANGTLGDLATDVGAIRGAAAWQQLQSVSDVSTEKVSDFMSSPATLTERDVFSVSNYGSGVTPFYTNLALWVGGFVLVAIYKLEVDDEGVGDFKPWQGYLGRWLLLNALGQVQALICCVGDLALGIQCVSPALFVIAGLVESFVYVNIVYALSIAFKHIGKAIAVVLIIVQIPGSSGTYPIQMMPDFFQALYPWLPFTYGIDAMRETIGGFYDGYYALNILRLLVFVIPALLIGLGARRHLLNINSLFDKRLTQTDLMIGERVGMDEAHFKLTTIVKALMDSKDYKRIFQERTARFELMYPLLVRRGILSLFVVSGILLLMLFLLDAKMTFLVLWIVSLVAICTFLIVVEYFHYRVVEKTSLADMSREELYGMLDESLRGEFFAFAPIEKMVLDYRSEDGAAPSGPLGTLADLRAGRTHLKRTIALRKRARAVGEWHGADRLRRSHGVTRPNGSRPEEDDGKTVPMPRPNDEGDAASGTAGGETQTDDRDERDGE</sequence>
<dbReference type="GO" id="GO:0016020">
    <property type="term" value="C:membrane"/>
    <property type="evidence" value="ECO:0007669"/>
    <property type="project" value="UniProtKB-SubCell"/>
</dbReference>
<evidence type="ECO:0000256" key="5">
    <source>
        <dbReference type="SAM" id="MobiDB-lite"/>
    </source>
</evidence>
<organism evidence="8 9">
    <name type="scientific">Olsenella porci</name>
    <dbReference type="NCBI Taxonomy" id="2652279"/>
    <lineage>
        <taxon>Bacteria</taxon>
        <taxon>Bacillati</taxon>
        <taxon>Actinomycetota</taxon>
        <taxon>Coriobacteriia</taxon>
        <taxon>Coriobacteriales</taxon>
        <taxon>Atopobiaceae</taxon>
        <taxon>Olsenella</taxon>
    </lineage>
</organism>
<dbReference type="AlphaFoldDB" id="A0A6N7XCR9"/>
<feature type="transmembrane region" description="Helical" evidence="6">
    <location>
        <begin position="580"/>
        <end position="602"/>
    </location>
</feature>
<feature type="compositionally biased region" description="Basic and acidic residues" evidence="5">
    <location>
        <begin position="962"/>
        <end position="971"/>
    </location>
</feature>
<evidence type="ECO:0000256" key="6">
    <source>
        <dbReference type="SAM" id="Phobius"/>
    </source>
</evidence>
<gene>
    <name evidence="8" type="ORF">FYJ68_08410</name>
</gene>
<feature type="transmembrane region" description="Helical" evidence="6">
    <location>
        <begin position="540"/>
        <end position="559"/>
    </location>
</feature>
<dbReference type="InterPro" id="IPR013525">
    <property type="entry name" value="ABC2_TM"/>
</dbReference>
<evidence type="ECO:0000256" key="1">
    <source>
        <dbReference type="ARBA" id="ARBA00004141"/>
    </source>
</evidence>
<feature type="transmembrane region" description="Helical" evidence="6">
    <location>
        <begin position="608"/>
        <end position="631"/>
    </location>
</feature>
<keyword evidence="2 6" id="KW-0812">Transmembrane</keyword>
<dbReference type="Gene3D" id="3.40.1710.10">
    <property type="entry name" value="abc type-2 transporter like domain"/>
    <property type="match status" value="1"/>
</dbReference>
<comment type="caution">
    <text evidence="8">The sequence shown here is derived from an EMBL/GenBank/DDBJ whole genome shotgun (WGS) entry which is preliminary data.</text>
</comment>
<keyword evidence="3 6" id="KW-1133">Transmembrane helix</keyword>
<dbReference type="Pfam" id="PF12698">
    <property type="entry name" value="ABC2_membrane_3"/>
    <property type="match status" value="2"/>
</dbReference>
<dbReference type="RefSeq" id="WP_326832288.1">
    <property type="nucleotide sequence ID" value="NZ_VUNC01000007.1"/>
</dbReference>
<accession>A0A6N7XCR9</accession>
<feature type="transmembrane region" description="Helical" evidence="6">
    <location>
        <begin position="784"/>
        <end position="801"/>
    </location>
</feature>
<evidence type="ECO:0000313" key="9">
    <source>
        <dbReference type="Proteomes" id="UP000469325"/>
    </source>
</evidence>
<dbReference type="NCBIfam" id="TIGR03062">
    <property type="entry name" value="pip_yhgE_Cterm"/>
    <property type="match status" value="1"/>
</dbReference>
<name>A0A6N7XCR9_9ACTN</name>
<feature type="domain" description="ABC-2 type transporter transmembrane" evidence="7">
    <location>
        <begin position="23"/>
        <end position="170"/>
    </location>
</feature>
<comment type="subcellular location">
    <subcellularLocation>
        <location evidence="1">Membrane</location>
        <topology evidence="1">Multi-pass membrane protein</topology>
    </subcellularLocation>
</comment>
<evidence type="ECO:0000259" key="7">
    <source>
        <dbReference type="Pfam" id="PF12698"/>
    </source>
</evidence>
<feature type="transmembrane region" description="Helical" evidence="6">
    <location>
        <begin position="638"/>
        <end position="657"/>
    </location>
</feature>
<dbReference type="InterPro" id="IPR017501">
    <property type="entry name" value="Phage_infect_YhgE_C"/>
</dbReference>
<keyword evidence="9" id="KW-1185">Reference proteome</keyword>
<dbReference type="PANTHER" id="PTHR43077:SF10">
    <property type="entry name" value="TRANSPORT PERMEASE PROTEIN"/>
    <property type="match status" value="1"/>
</dbReference>
<feature type="transmembrane region" description="Helical" evidence="6">
    <location>
        <begin position="690"/>
        <end position="713"/>
    </location>
</feature>
<evidence type="ECO:0000256" key="2">
    <source>
        <dbReference type="ARBA" id="ARBA00022692"/>
    </source>
</evidence>
<feature type="region of interest" description="Disordered" evidence="5">
    <location>
        <begin position="916"/>
        <end position="971"/>
    </location>
</feature>
<dbReference type="NCBIfam" id="TIGR03061">
    <property type="entry name" value="pip_yhgE_Nterm"/>
    <property type="match status" value="1"/>
</dbReference>
<feature type="transmembrane region" description="Helical" evidence="6">
    <location>
        <begin position="807"/>
        <end position="828"/>
    </location>
</feature>
<dbReference type="InterPro" id="IPR051328">
    <property type="entry name" value="T7SS_ABC-Transporter"/>
</dbReference>
<keyword evidence="4 6" id="KW-0472">Membrane</keyword>
<feature type="transmembrane region" description="Helical" evidence="6">
    <location>
        <begin position="20"/>
        <end position="38"/>
    </location>
</feature>
<proteinExistence type="predicted"/>
<protein>
    <submittedName>
        <fullName evidence="8">YhgE/Pip domain-containing protein</fullName>
    </submittedName>
</protein>
<evidence type="ECO:0000256" key="4">
    <source>
        <dbReference type="ARBA" id="ARBA00023136"/>
    </source>
</evidence>
<feature type="domain" description="ABC-2 type transporter transmembrane" evidence="7">
    <location>
        <begin position="532"/>
        <end position="710"/>
    </location>
</feature>
<dbReference type="GO" id="GO:0140359">
    <property type="term" value="F:ABC-type transporter activity"/>
    <property type="evidence" value="ECO:0007669"/>
    <property type="project" value="InterPro"/>
</dbReference>
<dbReference type="EMBL" id="VUNC01000007">
    <property type="protein sequence ID" value="MST73127.1"/>
    <property type="molecule type" value="Genomic_DNA"/>
</dbReference>
<dbReference type="PANTHER" id="PTHR43077">
    <property type="entry name" value="TRANSPORT PERMEASE YVFS-RELATED"/>
    <property type="match status" value="1"/>
</dbReference>
<dbReference type="Proteomes" id="UP000469325">
    <property type="component" value="Unassembled WGS sequence"/>
</dbReference>
<evidence type="ECO:0000313" key="8">
    <source>
        <dbReference type="EMBL" id="MST73127.1"/>
    </source>
</evidence>